<proteinExistence type="predicted"/>
<evidence type="ECO:0000313" key="3">
    <source>
        <dbReference type="Proteomes" id="UP001159042"/>
    </source>
</evidence>
<dbReference type="AlphaFoldDB" id="A0AAV8VP63"/>
<name>A0AAV8VP63_9CUCU</name>
<organism evidence="2 3">
    <name type="scientific">Exocentrus adspersus</name>
    <dbReference type="NCBI Taxonomy" id="1586481"/>
    <lineage>
        <taxon>Eukaryota</taxon>
        <taxon>Metazoa</taxon>
        <taxon>Ecdysozoa</taxon>
        <taxon>Arthropoda</taxon>
        <taxon>Hexapoda</taxon>
        <taxon>Insecta</taxon>
        <taxon>Pterygota</taxon>
        <taxon>Neoptera</taxon>
        <taxon>Endopterygota</taxon>
        <taxon>Coleoptera</taxon>
        <taxon>Polyphaga</taxon>
        <taxon>Cucujiformia</taxon>
        <taxon>Chrysomeloidea</taxon>
        <taxon>Cerambycidae</taxon>
        <taxon>Lamiinae</taxon>
        <taxon>Acanthocinini</taxon>
        <taxon>Exocentrus</taxon>
    </lineage>
</organism>
<feature type="coiled-coil region" evidence="1">
    <location>
        <begin position="98"/>
        <end position="129"/>
    </location>
</feature>
<keyword evidence="3" id="KW-1185">Reference proteome</keyword>
<evidence type="ECO:0000256" key="1">
    <source>
        <dbReference type="SAM" id="Coils"/>
    </source>
</evidence>
<protein>
    <submittedName>
        <fullName evidence="2">Uncharacterized protein</fullName>
    </submittedName>
</protein>
<evidence type="ECO:0000313" key="2">
    <source>
        <dbReference type="EMBL" id="KAJ8915998.1"/>
    </source>
</evidence>
<comment type="caution">
    <text evidence="2">The sequence shown here is derived from an EMBL/GenBank/DDBJ whole genome shotgun (WGS) entry which is preliminary data.</text>
</comment>
<reference evidence="2 3" key="1">
    <citation type="journal article" date="2023" name="Insect Mol. Biol.">
        <title>Genome sequencing provides insights into the evolution of gene families encoding plant cell wall-degrading enzymes in longhorned beetles.</title>
        <authorList>
            <person name="Shin N.R."/>
            <person name="Okamura Y."/>
            <person name="Kirsch R."/>
            <person name="Pauchet Y."/>
        </authorList>
    </citation>
    <scope>NUCLEOTIDE SEQUENCE [LARGE SCALE GENOMIC DNA]</scope>
    <source>
        <strain evidence="2">EAD_L_NR</strain>
    </source>
</reference>
<dbReference type="EMBL" id="JANEYG010000047">
    <property type="protein sequence ID" value="KAJ8915998.1"/>
    <property type="molecule type" value="Genomic_DNA"/>
</dbReference>
<dbReference type="Proteomes" id="UP001159042">
    <property type="component" value="Unassembled WGS sequence"/>
</dbReference>
<gene>
    <name evidence="2" type="ORF">NQ315_016676</name>
</gene>
<accession>A0AAV8VP63</accession>
<sequence>MEITKARNQVTEKTKNNRIVWLRTNEKKVEYERNLRGELEATTNNTDENKTIEETWGRIKAKLEVTAKKCIKETKKEKKESFDEECKRELQSRRKLRLKMLQEGTEEAKNKFEEQRRETKMMLRNKKRKHYEKVLEQIEENNRNNDIRHLYQGVKNEDERRGYQPKPVFYKDKDGKIIAGDGEILERWK</sequence>
<keyword evidence="1" id="KW-0175">Coiled coil</keyword>